<organism evidence="1 2">
    <name type="scientific">Paraprevotella xylaniphila YIT 11841</name>
    <dbReference type="NCBI Taxonomy" id="762982"/>
    <lineage>
        <taxon>Bacteria</taxon>
        <taxon>Pseudomonadati</taxon>
        <taxon>Bacteroidota</taxon>
        <taxon>Bacteroidia</taxon>
        <taxon>Bacteroidales</taxon>
        <taxon>Prevotellaceae</taxon>
        <taxon>Paraprevotella</taxon>
    </lineage>
</organism>
<dbReference type="Proteomes" id="UP000005546">
    <property type="component" value="Unassembled WGS sequence"/>
</dbReference>
<evidence type="ECO:0000313" key="2">
    <source>
        <dbReference type="Proteomes" id="UP000005546"/>
    </source>
</evidence>
<sequence length="63" mass="7511">MWEVGQGVWHSKARETDVGIPENRSQQIEKLFGLERKIVWRRLYGHIRLPIKAFVEYLGQECQ</sequence>
<dbReference type="EMBL" id="AFBR01000023">
    <property type="protein sequence ID" value="EGG55861.1"/>
    <property type="molecule type" value="Genomic_DNA"/>
</dbReference>
<protein>
    <submittedName>
        <fullName evidence="1">Uncharacterized protein</fullName>
    </submittedName>
</protein>
<name>F3QRU1_9BACT</name>
<dbReference type="AlphaFoldDB" id="F3QRU1"/>
<comment type="caution">
    <text evidence="1">The sequence shown here is derived from an EMBL/GenBank/DDBJ whole genome shotgun (WGS) entry which is preliminary data.</text>
</comment>
<dbReference type="HOGENOM" id="CLU_2881860_0_0_10"/>
<accession>F3QRU1</accession>
<proteinExistence type="predicted"/>
<reference evidence="1 2" key="1">
    <citation type="submission" date="2011-02" db="EMBL/GenBank/DDBJ databases">
        <authorList>
            <person name="Weinstock G."/>
            <person name="Sodergren E."/>
            <person name="Clifton S."/>
            <person name="Fulton L."/>
            <person name="Fulton B."/>
            <person name="Courtney L."/>
            <person name="Fronick C."/>
            <person name="Harrison M."/>
            <person name="Strong C."/>
            <person name="Farmer C."/>
            <person name="Delahaunty K."/>
            <person name="Markovic C."/>
            <person name="Hall O."/>
            <person name="Minx P."/>
            <person name="Tomlinson C."/>
            <person name="Mitreva M."/>
            <person name="Hou S."/>
            <person name="Chen J."/>
            <person name="Wollam A."/>
            <person name="Pepin K.H."/>
            <person name="Johnson M."/>
            <person name="Bhonagiri V."/>
            <person name="Zhang X."/>
            <person name="Suruliraj S."/>
            <person name="Warren W."/>
            <person name="Chinwalla A."/>
            <person name="Mardis E.R."/>
            <person name="Wilson R.K."/>
        </authorList>
    </citation>
    <scope>NUCLEOTIDE SEQUENCE [LARGE SCALE GENOMIC DNA]</scope>
    <source>
        <strain evidence="1 2">YIT 11841</strain>
    </source>
</reference>
<gene>
    <name evidence="1" type="ORF">HMPREF9442_00914</name>
</gene>
<keyword evidence="2" id="KW-1185">Reference proteome</keyword>
<evidence type="ECO:0000313" key="1">
    <source>
        <dbReference type="EMBL" id="EGG55861.1"/>
    </source>
</evidence>